<dbReference type="InterPro" id="IPR003837">
    <property type="entry name" value="GatC"/>
</dbReference>
<keyword evidence="5" id="KW-1185">Reference proteome</keyword>
<dbReference type="Proteomes" id="UP000799302">
    <property type="component" value="Unassembled WGS sequence"/>
</dbReference>
<gene>
    <name evidence="4" type="ORF">BT63DRAFT_320985</name>
</gene>
<feature type="compositionally biased region" description="Polar residues" evidence="2">
    <location>
        <begin position="1"/>
        <end position="35"/>
    </location>
</feature>
<dbReference type="OrthoDB" id="5522061at2759"/>
<feature type="coiled-coil region" evidence="1">
    <location>
        <begin position="131"/>
        <end position="158"/>
    </location>
</feature>
<evidence type="ECO:0000313" key="5">
    <source>
        <dbReference type="Proteomes" id="UP000799302"/>
    </source>
</evidence>
<dbReference type="GO" id="GO:0032543">
    <property type="term" value="P:mitochondrial translation"/>
    <property type="evidence" value="ECO:0007669"/>
    <property type="project" value="TreeGrafter"/>
</dbReference>
<evidence type="ECO:0000313" key="4">
    <source>
        <dbReference type="EMBL" id="KAF2666861.1"/>
    </source>
</evidence>
<accession>A0A6A6U5L6</accession>
<dbReference type="PANTHER" id="PTHR15004">
    <property type="entry name" value="GLUTAMYL-TRNA(GLN) AMIDOTRANSFERASE SUBUNIT C, MITOCHONDRIAL"/>
    <property type="match status" value="1"/>
</dbReference>
<dbReference type="GO" id="GO:0070681">
    <property type="term" value="P:glutaminyl-tRNAGln biosynthesis via transamidation"/>
    <property type="evidence" value="ECO:0007669"/>
    <property type="project" value="TreeGrafter"/>
</dbReference>
<dbReference type="GO" id="GO:0006450">
    <property type="term" value="P:regulation of translational fidelity"/>
    <property type="evidence" value="ECO:0007669"/>
    <property type="project" value="InterPro"/>
</dbReference>
<evidence type="ECO:0000259" key="3">
    <source>
        <dbReference type="Pfam" id="PF20978"/>
    </source>
</evidence>
<reference evidence="4" key="1">
    <citation type="journal article" date="2020" name="Stud. Mycol.">
        <title>101 Dothideomycetes genomes: a test case for predicting lifestyles and emergence of pathogens.</title>
        <authorList>
            <person name="Haridas S."/>
            <person name="Albert R."/>
            <person name="Binder M."/>
            <person name="Bloem J."/>
            <person name="Labutti K."/>
            <person name="Salamov A."/>
            <person name="Andreopoulos B."/>
            <person name="Baker S."/>
            <person name="Barry K."/>
            <person name="Bills G."/>
            <person name="Bluhm B."/>
            <person name="Cannon C."/>
            <person name="Castanera R."/>
            <person name="Culley D."/>
            <person name="Daum C."/>
            <person name="Ezra D."/>
            <person name="Gonzalez J."/>
            <person name="Henrissat B."/>
            <person name="Kuo A."/>
            <person name="Liang C."/>
            <person name="Lipzen A."/>
            <person name="Lutzoni F."/>
            <person name="Magnuson J."/>
            <person name="Mondo S."/>
            <person name="Nolan M."/>
            <person name="Ohm R."/>
            <person name="Pangilinan J."/>
            <person name="Park H.-J."/>
            <person name="Ramirez L."/>
            <person name="Alfaro M."/>
            <person name="Sun H."/>
            <person name="Tritt A."/>
            <person name="Yoshinaga Y."/>
            <person name="Zwiers L.-H."/>
            <person name="Turgeon B."/>
            <person name="Goodwin S."/>
            <person name="Spatafora J."/>
            <person name="Crous P."/>
            <person name="Grigoriev I."/>
        </authorList>
    </citation>
    <scope>NUCLEOTIDE SEQUENCE</scope>
    <source>
        <strain evidence="4">CBS 115976</strain>
    </source>
</reference>
<feature type="domain" description="Glutamyl-tRNA amidotransferase complex subunit Gta3" evidence="3">
    <location>
        <begin position="74"/>
        <end position="127"/>
    </location>
</feature>
<evidence type="ECO:0000256" key="1">
    <source>
        <dbReference type="SAM" id="Coils"/>
    </source>
</evidence>
<evidence type="ECO:0000256" key="2">
    <source>
        <dbReference type="SAM" id="MobiDB-lite"/>
    </source>
</evidence>
<dbReference type="InterPro" id="IPR036113">
    <property type="entry name" value="Asp/Glu-ADT_sf_sub_c"/>
</dbReference>
<keyword evidence="1" id="KW-0175">Coiled coil</keyword>
<dbReference type="EMBL" id="MU004238">
    <property type="protein sequence ID" value="KAF2666861.1"/>
    <property type="molecule type" value="Genomic_DNA"/>
</dbReference>
<organism evidence="4 5">
    <name type="scientific">Microthyrium microscopicum</name>
    <dbReference type="NCBI Taxonomy" id="703497"/>
    <lineage>
        <taxon>Eukaryota</taxon>
        <taxon>Fungi</taxon>
        <taxon>Dikarya</taxon>
        <taxon>Ascomycota</taxon>
        <taxon>Pezizomycotina</taxon>
        <taxon>Dothideomycetes</taxon>
        <taxon>Dothideomycetes incertae sedis</taxon>
        <taxon>Microthyriales</taxon>
        <taxon>Microthyriaceae</taxon>
        <taxon>Microthyrium</taxon>
    </lineage>
</organism>
<dbReference type="AlphaFoldDB" id="A0A6A6U5L6"/>
<dbReference type="PANTHER" id="PTHR15004:SF0">
    <property type="entry name" value="GLUTAMYL-TRNA(GLN) AMIDOTRANSFERASE SUBUNIT C, MITOCHONDRIAL"/>
    <property type="match status" value="1"/>
</dbReference>
<dbReference type="GO" id="GO:0005739">
    <property type="term" value="C:mitochondrion"/>
    <property type="evidence" value="ECO:0007669"/>
    <property type="project" value="TreeGrafter"/>
</dbReference>
<dbReference type="Pfam" id="PF20978">
    <property type="entry name" value="Gta3"/>
    <property type="match status" value="1"/>
</dbReference>
<dbReference type="GO" id="GO:0030956">
    <property type="term" value="C:glutamyl-tRNA(Gln) amidotransferase complex"/>
    <property type="evidence" value="ECO:0007669"/>
    <property type="project" value="TreeGrafter"/>
</dbReference>
<proteinExistence type="predicted"/>
<name>A0A6A6U5L6_9PEZI</name>
<feature type="region of interest" description="Disordered" evidence="2">
    <location>
        <begin position="1"/>
        <end position="45"/>
    </location>
</feature>
<dbReference type="SUPFAM" id="SSF141000">
    <property type="entry name" value="Glu-tRNAGln amidotransferase C subunit"/>
    <property type="match status" value="1"/>
</dbReference>
<dbReference type="InterPro" id="IPR049545">
    <property type="entry name" value="Gta3_dom"/>
</dbReference>
<sequence>MRSKLAQTLSSIPTRSIRLPQSTLRCSSTKVTGQKPTPKPQQGDADLNIKEFLSQPTWSVQSLVPPANDSANERPVSAEKLRHLLRLSALPEPKDEKEEARLMQDLASQLHFVKEIQKVDTKGVEPLRAIRDETLQAEQEAELTVEKLQEAFDNEEVLGKYHKRIRRRKDIPVVDEDTPPDWKPLDHAKRRQGDFFVVSRSKEPTP</sequence>
<protein>
    <recommendedName>
        <fullName evidence="3">Glutamyl-tRNA amidotransferase complex subunit Gta3 domain-containing protein</fullName>
    </recommendedName>
</protein>